<keyword evidence="1" id="KW-0732">Signal</keyword>
<reference evidence="2 3" key="1">
    <citation type="submission" date="2014-04" db="EMBL/GenBank/DDBJ databases">
        <title>Evolutionary Origins and Diversification of the Mycorrhizal Mutualists.</title>
        <authorList>
            <consortium name="DOE Joint Genome Institute"/>
            <consortium name="Mycorrhizal Genomics Consortium"/>
            <person name="Kohler A."/>
            <person name="Kuo A."/>
            <person name="Nagy L.G."/>
            <person name="Floudas D."/>
            <person name="Copeland A."/>
            <person name="Barry K.W."/>
            <person name="Cichocki N."/>
            <person name="Veneault-Fourrey C."/>
            <person name="LaButti K."/>
            <person name="Lindquist E.A."/>
            <person name="Lipzen A."/>
            <person name="Lundell T."/>
            <person name="Morin E."/>
            <person name="Murat C."/>
            <person name="Riley R."/>
            <person name="Ohm R."/>
            <person name="Sun H."/>
            <person name="Tunlid A."/>
            <person name="Henrissat B."/>
            <person name="Grigoriev I.V."/>
            <person name="Hibbett D.S."/>
            <person name="Martin F."/>
        </authorList>
    </citation>
    <scope>NUCLEOTIDE SEQUENCE [LARGE SCALE GENOMIC DNA]</scope>
    <source>
        <strain evidence="2 3">FD-317 M1</strain>
    </source>
</reference>
<accession>A0A0D0C6A2</accession>
<dbReference type="SUPFAM" id="SSF56973">
    <property type="entry name" value="Aerolisin/ETX pore-forming domain"/>
    <property type="match status" value="1"/>
</dbReference>
<organism evidence="2 3">
    <name type="scientific">Collybiopsis luxurians FD-317 M1</name>
    <dbReference type="NCBI Taxonomy" id="944289"/>
    <lineage>
        <taxon>Eukaryota</taxon>
        <taxon>Fungi</taxon>
        <taxon>Dikarya</taxon>
        <taxon>Basidiomycota</taxon>
        <taxon>Agaricomycotina</taxon>
        <taxon>Agaricomycetes</taxon>
        <taxon>Agaricomycetidae</taxon>
        <taxon>Agaricales</taxon>
        <taxon>Marasmiineae</taxon>
        <taxon>Omphalotaceae</taxon>
        <taxon>Collybiopsis</taxon>
        <taxon>Collybiopsis luxurians</taxon>
    </lineage>
</organism>
<dbReference type="EMBL" id="KN834787">
    <property type="protein sequence ID" value="KIK58014.1"/>
    <property type="molecule type" value="Genomic_DNA"/>
</dbReference>
<feature type="chain" id="PRO_5002207716" evidence="1">
    <location>
        <begin position="22"/>
        <end position="296"/>
    </location>
</feature>
<protein>
    <submittedName>
        <fullName evidence="2">Uncharacterized protein</fullName>
    </submittedName>
</protein>
<keyword evidence="3" id="KW-1185">Reference proteome</keyword>
<dbReference type="HOGENOM" id="CLU_058858_1_0_1"/>
<evidence type="ECO:0000313" key="2">
    <source>
        <dbReference type="EMBL" id="KIK58014.1"/>
    </source>
</evidence>
<evidence type="ECO:0000313" key="3">
    <source>
        <dbReference type="Proteomes" id="UP000053593"/>
    </source>
</evidence>
<dbReference type="AlphaFoldDB" id="A0A0D0C6A2"/>
<gene>
    <name evidence="2" type="ORF">GYMLUDRAFT_98264</name>
</gene>
<evidence type="ECO:0000256" key="1">
    <source>
        <dbReference type="SAM" id="SignalP"/>
    </source>
</evidence>
<name>A0A0D0C6A2_9AGAR</name>
<dbReference type="Proteomes" id="UP000053593">
    <property type="component" value="Unassembled WGS sequence"/>
</dbReference>
<proteinExistence type="predicted"/>
<dbReference type="Gene3D" id="2.170.15.10">
    <property type="entry name" value="Proaerolysin, chain A, domain 3"/>
    <property type="match status" value="1"/>
</dbReference>
<feature type="signal peptide" evidence="1">
    <location>
        <begin position="1"/>
        <end position="21"/>
    </location>
</feature>
<dbReference type="OrthoDB" id="3010635at2759"/>
<sequence length="296" mass="32373">MIGLVAATLTGLTWFLLCVTAVPFPGVANPQDRELIDEGWLSRRLAFKPREDKIGSSCTNLTVNELKTLPGWSKIEDFGDKQYSKKKRNYLTYDEKESDVPGAQVCVAAEKIKIRYTGVPTCSSSRSNVGGQLDGSHGIVSVAVEEGYKGSMQYTVSQAATLGVMQTYQASVEFEEIAGLTDTTAVSASITNTLTKSFTAEFGEMVTSRFNVTVPEDKQCHAKLNVTTCTIQGTGELKLIASGNIWFEYYDRVKGHYKYVKPLEEILPKVNDRSSSATFKGSITATTKGQYSGKCE</sequence>